<organism evidence="2 3">
    <name type="scientific">Marilutibacter alkalisoli</name>
    <dbReference type="NCBI Taxonomy" id="2591633"/>
    <lineage>
        <taxon>Bacteria</taxon>
        <taxon>Pseudomonadati</taxon>
        <taxon>Pseudomonadota</taxon>
        <taxon>Gammaproteobacteria</taxon>
        <taxon>Lysobacterales</taxon>
        <taxon>Lysobacteraceae</taxon>
        <taxon>Marilutibacter</taxon>
    </lineage>
</organism>
<sequence length="207" mass="22679">MTQITIEVGDVRITVPEQTTAITVESAIRSAVASTRPTFFRAANAQVLADNMAAGLSFTKVSDRGVYLIPADAANVDHVAVIDHTTGLMWAVESLGDEDNPDDGFAHDHAVQRCKDLRLLGFDDWYLPSRAELITLIDDTRHDPAIDTDAFPRVKPRWHWTNTPAKWSEKPEGSFSAAWDVNFFLGGVGNDHRSGSGFALACRRAGQ</sequence>
<keyword evidence="3" id="KW-1185">Reference proteome</keyword>
<protein>
    <submittedName>
        <fullName evidence="2">DUF1566 domain-containing protein</fullName>
    </submittedName>
</protein>
<evidence type="ECO:0000313" key="2">
    <source>
        <dbReference type="EMBL" id="QDH70879.1"/>
    </source>
</evidence>
<accession>A0A514BV23</accession>
<evidence type="ECO:0000259" key="1">
    <source>
        <dbReference type="Pfam" id="PF07603"/>
    </source>
</evidence>
<name>A0A514BV23_9GAMM</name>
<dbReference type="OrthoDB" id="9815730at2"/>
<gene>
    <name evidence="2" type="ORF">FKV23_12880</name>
</gene>
<dbReference type="Pfam" id="PF07603">
    <property type="entry name" value="Lcl_C"/>
    <property type="match status" value="1"/>
</dbReference>
<feature type="domain" description="Lcl C-terminal" evidence="1">
    <location>
        <begin position="81"/>
        <end position="198"/>
    </location>
</feature>
<dbReference type="AlphaFoldDB" id="A0A514BV23"/>
<evidence type="ECO:0000313" key="3">
    <source>
        <dbReference type="Proteomes" id="UP000317199"/>
    </source>
</evidence>
<reference evidence="2 3" key="1">
    <citation type="submission" date="2019-06" db="EMBL/GenBank/DDBJ databases">
        <title>Lysobacter alkalisoli sp. nov. isolated from saline-alkali soil.</title>
        <authorList>
            <person name="Sun J.-Q."/>
            <person name="Xu L."/>
        </authorList>
    </citation>
    <scope>NUCLEOTIDE SEQUENCE [LARGE SCALE GENOMIC DNA]</scope>
    <source>
        <strain evidence="2 3">SJ-36</strain>
    </source>
</reference>
<dbReference type="RefSeq" id="WP_141624211.1">
    <property type="nucleotide sequence ID" value="NZ_CP041242.1"/>
</dbReference>
<dbReference type="InterPro" id="IPR011460">
    <property type="entry name" value="Lcl_C"/>
</dbReference>
<proteinExistence type="predicted"/>
<dbReference type="EMBL" id="CP041242">
    <property type="protein sequence ID" value="QDH70879.1"/>
    <property type="molecule type" value="Genomic_DNA"/>
</dbReference>
<dbReference type="KEGG" id="lyj:FKV23_12880"/>
<dbReference type="Proteomes" id="UP000317199">
    <property type="component" value="Chromosome"/>
</dbReference>